<evidence type="ECO:0000313" key="2">
    <source>
        <dbReference type="EMBL" id="CAG8962173.1"/>
    </source>
</evidence>
<dbReference type="AlphaFoldDB" id="A0A9N9LCX4"/>
<keyword evidence="3" id="KW-1185">Reference proteome</keyword>
<feature type="region of interest" description="Disordered" evidence="1">
    <location>
        <begin position="48"/>
        <end position="67"/>
    </location>
</feature>
<feature type="compositionally biased region" description="Basic and acidic residues" evidence="1">
    <location>
        <begin position="48"/>
        <end position="57"/>
    </location>
</feature>
<dbReference type="Proteomes" id="UP000696280">
    <property type="component" value="Unassembled WGS sequence"/>
</dbReference>
<evidence type="ECO:0000256" key="1">
    <source>
        <dbReference type="SAM" id="MobiDB-lite"/>
    </source>
</evidence>
<protein>
    <submittedName>
        <fullName evidence="2">Uncharacterized protein</fullName>
    </submittedName>
</protein>
<evidence type="ECO:0000313" key="3">
    <source>
        <dbReference type="Proteomes" id="UP000696280"/>
    </source>
</evidence>
<dbReference type="EMBL" id="CAJVRL010000127">
    <property type="protein sequence ID" value="CAG8962173.1"/>
    <property type="molecule type" value="Genomic_DNA"/>
</dbReference>
<sequence length="185" mass="21261">MFTVNVRVKVNLFKVCAQNYAMTPASPSSVVDPSSDYKSYQEEIDRAFMENNSKKPDTTSGATPEENTEPETFIVLASYSTPFDSERCITRKRDVVTMNSNLRSVREVAETIMAHFELPLNQWKLIRVFWSKHEDVEKLDEGGYFTKLHNANFENVFMGLKYMRFGEVSVDVLIQDGLRHKLDGE</sequence>
<reference evidence="2" key="1">
    <citation type="submission" date="2021-07" db="EMBL/GenBank/DDBJ databases">
        <authorList>
            <person name="Durling M."/>
        </authorList>
    </citation>
    <scope>NUCLEOTIDE SEQUENCE</scope>
</reference>
<comment type="caution">
    <text evidence="2">The sequence shown here is derived from an EMBL/GenBank/DDBJ whole genome shotgun (WGS) entry which is preliminary data.</text>
</comment>
<gene>
    <name evidence="2" type="ORF">HYFRA_00005222</name>
</gene>
<organism evidence="2 3">
    <name type="scientific">Hymenoscyphus fraxineus</name>
    <dbReference type="NCBI Taxonomy" id="746836"/>
    <lineage>
        <taxon>Eukaryota</taxon>
        <taxon>Fungi</taxon>
        <taxon>Dikarya</taxon>
        <taxon>Ascomycota</taxon>
        <taxon>Pezizomycotina</taxon>
        <taxon>Leotiomycetes</taxon>
        <taxon>Helotiales</taxon>
        <taxon>Helotiaceae</taxon>
        <taxon>Hymenoscyphus</taxon>
    </lineage>
</organism>
<accession>A0A9N9LCX4</accession>
<name>A0A9N9LCX4_9HELO</name>
<proteinExistence type="predicted"/>